<comment type="caution">
    <text evidence="2">The sequence shown here is derived from an EMBL/GenBank/DDBJ whole genome shotgun (WGS) entry which is preliminary data.</text>
</comment>
<evidence type="ECO:0000313" key="3">
    <source>
        <dbReference type="Proteomes" id="UP000653578"/>
    </source>
</evidence>
<evidence type="ECO:0000259" key="1">
    <source>
        <dbReference type="Pfam" id="PF16347"/>
    </source>
</evidence>
<dbReference type="Gene3D" id="3.40.720.10">
    <property type="entry name" value="Alkaline Phosphatase, subunit A"/>
    <property type="match status" value="1"/>
</dbReference>
<evidence type="ECO:0000313" key="2">
    <source>
        <dbReference type="EMBL" id="NOU63594.1"/>
    </source>
</evidence>
<feature type="domain" description="N-sulphoglucosamine sulphohydrolase C-terminal" evidence="1">
    <location>
        <begin position="1"/>
        <end position="61"/>
    </location>
</feature>
<proteinExistence type="predicted"/>
<gene>
    <name evidence="2" type="ORF">GC096_06095</name>
</gene>
<dbReference type="SUPFAM" id="SSF53649">
    <property type="entry name" value="Alkaline phosphatase-like"/>
    <property type="match status" value="1"/>
</dbReference>
<keyword evidence="3" id="KW-1185">Reference proteome</keyword>
<dbReference type="Pfam" id="PF16347">
    <property type="entry name" value="SGSH_C"/>
    <property type="match status" value="1"/>
</dbReference>
<dbReference type="InterPro" id="IPR017850">
    <property type="entry name" value="Alkaline_phosphatase_core_sf"/>
</dbReference>
<dbReference type="Proteomes" id="UP000653578">
    <property type="component" value="Unassembled WGS sequence"/>
</dbReference>
<name>A0ABX1X5K9_9BACL</name>
<dbReference type="EMBL" id="WHNY01000019">
    <property type="protein sequence ID" value="NOU63594.1"/>
    <property type="molecule type" value="Genomic_DNA"/>
</dbReference>
<reference evidence="2 3" key="1">
    <citation type="submission" date="2019-10" db="EMBL/GenBank/DDBJ databases">
        <title>Description of Paenibacillus humi sp. nov.</title>
        <authorList>
            <person name="Carlier A."/>
            <person name="Qi S."/>
        </authorList>
    </citation>
    <scope>NUCLEOTIDE SEQUENCE [LARGE SCALE GENOMIC DNA]</scope>
    <source>
        <strain evidence="2 3">LMG 31461</strain>
    </source>
</reference>
<accession>A0ABX1X5K9</accession>
<organism evidence="2 3">
    <name type="scientific">Paenibacillus plantarum</name>
    <dbReference type="NCBI Taxonomy" id="2654975"/>
    <lineage>
        <taxon>Bacteria</taxon>
        <taxon>Bacillati</taxon>
        <taxon>Bacillota</taxon>
        <taxon>Bacilli</taxon>
        <taxon>Bacillales</taxon>
        <taxon>Paenibacillaceae</taxon>
        <taxon>Paenibacillus</taxon>
    </lineage>
</organism>
<protein>
    <recommendedName>
        <fullName evidence="1">N-sulphoglucosamine sulphohydrolase C-terminal domain-containing protein</fullName>
    </recommendedName>
</protein>
<sequence length="62" mass="6657">MLMRWPASIPQGVVVDKFVSVVDFQQTMAGLMGVAASGKEQGSDASPFLRGEDPAWKGEVFV</sequence>
<dbReference type="InterPro" id="IPR032506">
    <property type="entry name" value="SGSH_C"/>
</dbReference>